<dbReference type="InterPro" id="IPR036465">
    <property type="entry name" value="vWFA_dom_sf"/>
</dbReference>
<dbReference type="InterPro" id="IPR002035">
    <property type="entry name" value="VWF_A"/>
</dbReference>
<dbReference type="SUPFAM" id="SSF53300">
    <property type="entry name" value="vWA-like"/>
    <property type="match status" value="1"/>
</dbReference>
<name>A0ABN1ZWS2_9MICO</name>
<dbReference type="Gene3D" id="3.40.50.410">
    <property type="entry name" value="von Willebrand factor, type A domain"/>
    <property type="match status" value="1"/>
</dbReference>
<dbReference type="PANTHER" id="PTHR39338">
    <property type="entry name" value="BLL5662 PROTEIN-RELATED"/>
    <property type="match status" value="1"/>
</dbReference>
<evidence type="ECO:0000313" key="3">
    <source>
        <dbReference type="EMBL" id="GAA1506384.1"/>
    </source>
</evidence>
<feature type="domain" description="VWFA" evidence="2">
    <location>
        <begin position="215"/>
        <end position="383"/>
    </location>
</feature>
<evidence type="ECO:0000313" key="4">
    <source>
        <dbReference type="Proteomes" id="UP001501285"/>
    </source>
</evidence>
<keyword evidence="4" id="KW-1185">Reference proteome</keyword>
<dbReference type="InterPro" id="IPR008912">
    <property type="entry name" value="Uncharacterised_CoxE"/>
</dbReference>
<dbReference type="EMBL" id="BAAANB010000222">
    <property type="protein sequence ID" value="GAA1506384.1"/>
    <property type="molecule type" value="Genomic_DNA"/>
</dbReference>
<proteinExistence type="predicted"/>
<dbReference type="CDD" id="cd00198">
    <property type="entry name" value="vWFA"/>
    <property type="match status" value="1"/>
</dbReference>
<dbReference type="PANTHER" id="PTHR39338:SF6">
    <property type="entry name" value="BLL5662 PROTEIN"/>
    <property type="match status" value="1"/>
</dbReference>
<comment type="caution">
    <text evidence="3">The sequence shown here is derived from an EMBL/GenBank/DDBJ whole genome shotgun (WGS) entry which is preliminary data.</text>
</comment>
<reference evidence="3 4" key="1">
    <citation type="journal article" date="2019" name="Int. J. Syst. Evol. Microbiol.">
        <title>The Global Catalogue of Microorganisms (GCM) 10K type strain sequencing project: providing services to taxonomists for standard genome sequencing and annotation.</title>
        <authorList>
            <consortium name="The Broad Institute Genomics Platform"/>
            <consortium name="The Broad Institute Genome Sequencing Center for Infectious Disease"/>
            <person name="Wu L."/>
            <person name="Ma J."/>
        </authorList>
    </citation>
    <scope>NUCLEOTIDE SEQUENCE [LARGE SCALE GENOMIC DNA]</scope>
    <source>
        <strain evidence="3 4">JCM 14283</strain>
    </source>
</reference>
<feature type="compositionally biased region" description="Pro residues" evidence="1">
    <location>
        <begin position="1"/>
        <end position="24"/>
    </location>
</feature>
<organism evidence="3 4">
    <name type="scientific">Terrabacter terrae</name>
    <dbReference type="NCBI Taxonomy" id="318434"/>
    <lineage>
        <taxon>Bacteria</taxon>
        <taxon>Bacillati</taxon>
        <taxon>Actinomycetota</taxon>
        <taxon>Actinomycetes</taxon>
        <taxon>Micrococcales</taxon>
        <taxon>Intrasporangiaceae</taxon>
        <taxon>Terrabacter</taxon>
    </lineage>
</organism>
<dbReference type="RefSeq" id="WP_343995259.1">
    <property type="nucleotide sequence ID" value="NZ_BAAANB010000222.1"/>
</dbReference>
<protein>
    <submittedName>
        <fullName evidence="3">VWA domain-containing protein</fullName>
    </submittedName>
</protein>
<feature type="region of interest" description="Disordered" evidence="1">
    <location>
        <begin position="1"/>
        <end position="29"/>
    </location>
</feature>
<evidence type="ECO:0000259" key="2">
    <source>
        <dbReference type="SMART" id="SM00327"/>
    </source>
</evidence>
<gene>
    <name evidence="3" type="ORF">GCM10009740_40610</name>
</gene>
<evidence type="ECO:0000256" key="1">
    <source>
        <dbReference type="SAM" id="MobiDB-lite"/>
    </source>
</evidence>
<dbReference type="PIRSF" id="PIRSF010256">
    <property type="entry name" value="CoxE_vWa"/>
    <property type="match status" value="1"/>
</dbReference>
<accession>A0ABN1ZWS2</accession>
<dbReference type="SMART" id="SM00327">
    <property type="entry name" value="VWA"/>
    <property type="match status" value="1"/>
</dbReference>
<dbReference type="InterPro" id="IPR011195">
    <property type="entry name" value="UCP010256"/>
</dbReference>
<dbReference type="Pfam" id="PF05762">
    <property type="entry name" value="VWA_CoxE"/>
    <property type="match status" value="1"/>
</dbReference>
<sequence>MTLTPVPPPTSPTEPPTEPPAEPPAEPRPDELLLGFARALRAAGVHVTADRERTFLLAAATVGMAERSGVYWAGRATLTGVPADFPIYDEIFERWFGGESLRRGQRVDIVRPPAHQAPLDSTEGEAGDVEGDTLQARASAQEVLRHRDVATLSAAERAAAARLFARLDPRAPRRRARRHVRATSGTIDGPATLREQLRWVGEPGRIHHRRRATRPRRIVLLIDVSGSMSAYADSLLRLAHVFVRTVPHVEVFTMGTRLTHVTRALTERDPDRALAAAGRVVPDWSGGTRLGEAIGAFLDRWGRRGMARGSVVVVFSDGWEREGPELLGEQMRRLAALSHRVVWVNPHRGKAGYQPVQQGIVAALPHVDDFVAGHSLATFEELIEVVADA</sequence>
<dbReference type="Proteomes" id="UP001501285">
    <property type="component" value="Unassembled WGS sequence"/>
</dbReference>